<evidence type="ECO:0000313" key="1">
    <source>
        <dbReference type="EMBL" id="KAF2222295.1"/>
    </source>
</evidence>
<feature type="non-terminal residue" evidence="1">
    <location>
        <position position="1"/>
    </location>
</feature>
<gene>
    <name evidence="1" type="ORF">BDZ85DRAFT_178479</name>
</gene>
<dbReference type="Gene3D" id="1.20.58.320">
    <property type="entry name" value="TPR-like"/>
    <property type="match status" value="1"/>
</dbReference>
<sequence>ASPSAFSLPKDIFNPSLFDAILQTWFSHQPSTLSAPHPDSFKQWFFNPNREEAAQFDALLASKFSTAVQALGPDKLTLPPVKTYQEEVSLAPTIAAPFLSLLHPSDSNDTTQDEATWTTHANHTLALILLLDQIPRNTLRTSQYLIYTHYDLLARSLTRIALAQSPTSPPLRRSDHAPSLRPFLAKRMWFYLPLMHSEWIQDHDLFQRYGRECRGDMQGEFNTGEEMEEPLKQVEDFEEKHRVIVERFGRYPYRNEVLGRESTEEEKEWERDGGERF</sequence>
<dbReference type="SUPFAM" id="SSF48452">
    <property type="entry name" value="TPR-like"/>
    <property type="match status" value="1"/>
</dbReference>
<dbReference type="EMBL" id="ML992508">
    <property type="protein sequence ID" value="KAF2222295.1"/>
    <property type="molecule type" value="Genomic_DNA"/>
</dbReference>
<feature type="non-terminal residue" evidence="1">
    <location>
        <position position="277"/>
    </location>
</feature>
<evidence type="ECO:0000313" key="2">
    <source>
        <dbReference type="Proteomes" id="UP000799538"/>
    </source>
</evidence>
<accession>A0A6A6G976</accession>
<proteinExistence type="predicted"/>
<dbReference type="OrthoDB" id="414698at2759"/>
<dbReference type="Pfam" id="PF06041">
    <property type="entry name" value="DUF924"/>
    <property type="match status" value="1"/>
</dbReference>
<evidence type="ECO:0008006" key="3">
    <source>
        <dbReference type="Google" id="ProtNLM"/>
    </source>
</evidence>
<name>A0A6A6G976_9PEZI</name>
<dbReference type="Gene3D" id="1.25.40.10">
    <property type="entry name" value="Tetratricopeptide repeat domain"/>
    <property type="match status" value="1"/>
</dbReference>
<dbReference type="AlphaFoldDB" id="A0A6A6G976"/>
<dbReference type="Proteomes" id="UP000799538">
    <property type="component" value="Unassembled WGS sequence"/>
</dbReference>
<dbReference type="InterPro" id="IPR011990">
    <property type="entry name" value="TPR-like_helical_dom_sf"/>
</dbReference>
<dbReference type="InterPro" id="IPR010323">
    <property type="entry name" value="DUF924"/>
</dbReference>
<organism evidence="1 2">
    <name type="scientific">Elsinoe ampelina</name>
    <dbReference type="NCBI Taxonomy" id="302913"/>
    <lineage>
        <taxon>Eukaryota</taxon>
        <taxon>Fungi</taxon>
        <taxon>Dikarya</taxon>
        <taxon>Ascomycota</taxon>
        <taxon>Pezizomycotina</taxon>
        <taxon>Dothideomycetes</taxon>
        <taxon>Dothideomycetidae</taxon>
        <taxon>Myriangiales</taxon>
        <taxon>Elsinoaceae</taxon>
        <taxon>Elsinoe</taxon>
    </lineage>
</organism>
<keyword evidence="2" id="KW-1185">Reference proteome</keyword>
<reference evidence="2" key="1">
    <citation type="journal article" date="2020" name="Stud. Mycol.">
        <title>101 Dothideomycetes genomes: A test case for predicting lifestyles and emergence of pathogens.</title>
        <authorList>
            <person name="Haridas S."/>
            <person name="Albert R."/>
            <person name="Binder M."/>
            <person name="Bloem J."/>
            <person name="LaButti K."/>
            <person name="Salamov A."/>
            <person name="Andreopoulos B."/>
            <person name="Baker S."/>
            <person name="Barry K."/>
            <person name="Bills G."/>
            <person name="Bluhm B."/>
            <person name="Cannon C."/>
            <person name="Castanera R."/>
            <person name="Culley D."/>
            <person name="Daum C."/>
            <person name="Ezra D."/>
            <person name="Gonzalez J."/>
            <person name="Henrissat B."/>
            <person name="Kuo A."/>
            <person name="Liang C."/>
            <person name="Lipzen A."/>
            <person name="Lutzoni F."/>
            <person name="Magnuson J."/>
            <person name="Mondo S."/>
            <person name="Nolan M."/>
            <person name="Ohm R."/>
            <person name="Pangilinan J."/>
            <person name="Park H.-J."/>
            <person name="Ramirez L."/>
            <person name="Alfaro M."/>
            <person name="Sun H."/>
            <person name="Tritt A."/>
            <person name="Yoshinaga Y."/>
            <person name="Zwiers L.-H."/>
            <person name="Turgeon B."/>
            <person name="Goodwin S."/>
            <person name="Spatafora J."/>
            <person name="Crous P."/>
            <person name="Grigoriev I."/>
        </authorList>
    </citation>
    <scope>NUCLEOTIDE SEQUENCE [LARGE SCALE GENOMIC DNA]</scope>
    <source>
        <strain evidence="2">CECT 20119</strain>
    </source>
</reference>
<protein>
    <recommendedName>
        <fullName evidence="3">DUF924-domain-containing protein</fullName>
    </recommendedName>
</protein>